<evidence type="ECO:0000313" key="3">
    <source>
        <dbReference type="Proteomes" id="UP000237347"/>
    </source>
</evidence>
<comment type="caution">
    <text evidence="2">The sequence shown here is derived from an EMBL/GenBank/DDBJ whole genome shotgun (WGS) entry which is preliminary data.</text>
</comment>
<dbReference type="InterPro" id="IPR025659">
    <property type="entry name" value="Tubby-like_C"/>
</dbReference>
<reference evidence="2 3" key="1">
    <citation type="journal article" date="2018" name="Sci. Data">
        <title>The draft genome sequence of cork oak.</title>
        <authorList>
            <person name="Ramos A.M."/>
            <person name="Usie A."/>
            <person name="Barbosa P."/>
            <person name="Barros P.M."/>
            <person name="Capote T."/>
            <person name="Chaves I."/>
            <person name="Simoes F."/>
            <person name="Abreu I."/>
            <person name="Carrasquinho I."/>
            <person name="Faro C."/>
            <person name="Guimaraes J.B."/>
            <person name="Mendonca D."/>
            <person name="Nobrega F."/>
            <person name="Rodrigues L."/>
            <person name="Saibo N.J.M."/>
            <person name="Varela M.C."/>
            <person name="Egas C."/>
            <person name="Matos J."/>
            <person name="Miguel C.M."/>
            <person name="Oliveira M.M."/>
            <person name="Ricardo C.P."/>
            <person name="Goncalves S."/>
        </authorList>
    </citation>
    <scope>NUCLEOTIDE SEQUENCE [LARGE SCALE GENOMIC DNA]</scope>
    <source>
        <strain evidence="3">cv. HL8</strain>
    </source>
</reference>
<sequence length="126" mass="14292">MTSLAHSPIPVVLFVLKKHPDLTGGDLRFKDTSGDVIFKVNHQSSHNNKRPFLHSNRNPLISIYGYHSTVNKLTRTELEVFHVGENGEDSAFTLKVKGCSFQKSYTIYRGNDIVAQTSLMYKLRQL</sequence>
<keyword evidence="3" id="KW-1185">Reference proteome</keyword>
<name>A0AAW0KS11_QUESU</name>
<dbReference type="InterPro" id="IPR007612">
    <property type="entry name" value="LOR"/>
</dbReference>
<dbReference type="Pfam" id="PF04525">
    <property type="entry name" value="LOR"/>
    <property type="match status" value="1"/>
</dbReference>
<dbReference type="SUPFAM" id="SSF54518">
    <property type="entry name" value="Tubby C-terminal domain-like"/>
    <property type="match status" value="1"/>
</dbReference>
<organism evidence="2 3">
    <name type="scientific">Quercus suber</name>
    <name type="common">Cork oak</name>
    <dbReference type="NCBI Taxonomy" id="58331"/>
    <lineage>
        <taxon>Eukaryota</taxon>
        <taxon>Viridiplantae</taxon>
        <taxon>Streptophyta</taxon>
        <taxon>Embryophyta</taxon>
        <taxon>Tracheophyta</taxon>
        <taxon>Spermatophyta</taxon>
        <taxon>Magnoliopsida</taxon>
        <taxon>eudicotyledons</taxon>
        <taxon>Gunneridae</taxon>
        <taxon>Pentapetalae</taxon>
        <taxon>rosids</taxon>
        <taxon>fabids</taxon>
        <taxon>Fagales</taxon>
        <taxon>Fagaceae</taxon>
        <taxon>Quercus</taxon>
    </lineage>
</organism>
<dbReference type="EMBL" id="PKMF04000224">
    <property type="protein sequence ID" value="KAK7842240.1"/>
    <property type="molecule type" value="Genomic_DNA"/>
</dbReference>
<comment type="similarity">
    <text evidence="1">Belongs to the LOR family.</text>
</comment>
<evidence type="ECO:0000313" key="2">
    <source>
        <dbReference type="EMBL" id="KAK7842240.1"/>
    </source>
</evidence>
<dbReference type="AlphaFoldDB" id="A0AAW0KS11"/>
<accession>A0AAW0KS11</accession>
<dbReference type="InterPro" id="IPR038595">
    <property type="entry name" value="LOR_sf"/>
</dbReference>
<proteinExistence type="inferred from homology"/>
<dbReference type="Gene3D" id="2.40.160.200">
    <property type="entry name" value="LURP1-related"/>
    <property type="match status" value="2"/>
</dbReference>
<gene>
    <name evidence="2" type="ORF">CFP56_014169</name>
</gene>
<dbReference type="Proteomes" id="UP000237347">
    <property type="component" value="Unassembled WGS sequence"/>
</dbReference>
<evidence type="ECO:0000256" key="1">
    <source>
        <dbReference type="ARBA" id="ARBA00005437"/>
    </source>
</evidence>
<protein>
    <submittedName>
        <fullName evidence="2">Protein lurp-one-related 7</fullName>
    </submittedName>
</protein>